<proteinExistence type="predicted"/>
<evidence type="ECO:0000259" key="1">
    <source>
        <dbReference type="Pfam" id="PF07143"/>
    </source>
</evidence>
<sequence length="551" mass="61429">MNSSDKNSMGLDPETKENIARVLWMNEYNPGLIPPEIMEKINEEKNSGLAFGERMQKRLADLLASPESFTPDYTERYETFLTYSSEMSPHQAYSMTNLLGQDSVRGYKELTSNFILKVPECDRPQLLYQVGWHFFVGTAFDADKKEYGVQMMFWHYSLLPPDMAEDEGLSDEENQIVEMHLAISVADKRHYRSRPVVVAGTTGLIGFSDTPYAYEFGKNKLTSQAKDAIFPIRLEAWSIDNRQEIPVEIAIDITLNQTKGYILNGDKGMSPSCGGIGTLYYSVPNLQVDPAVSRLSIGGEKIQLTGGKFWYDHQWGTGFMPQGSTRPEPLRAFVLTQEQKSVPGWDWMEIQFDDNTEIALSALHTPANIGFYFQTGPNPPGTMTADAKGSYILQNGAHSQINATIQVTEWVKSVVSDGPYAATSTWYPNRVEVTVNTNIVPADKRNFVMVPIVLTGQQGFFGSGAQYSEGAVDIESPGGKKIGVGFLESVNYADGRKQILRLAGLPDNDDMVRLISPPAVSEILRIEALAFLEIPKNRRELEEELMNCKGT</sequence>
<protein>
    <recommendedName>
        <fullName evidence="1">AttH domain-containing protein</fullName>
    </recommendedName>
</protein>
<dbReference type="HOGENOM" id="CLU_489694_0_0_2"/>
<dbReference type="PANTHER" id="PTHR38591:SF1">
    <property type="entry name" value="BLL1000 PROTEIN"/>
    <property type="match status" value="1"/>
</dbReference>
<keyword evidence="3" id="KW-1185">Reference proteome</keyword>
<feature type="domain" description="AttH" evidence="1">
    <location>
        <begin position="132"/>
        <end position="317"/>
    </location>
</feature>
<dbReference type="PANTHER" id="PTHR38591">
    <property type="entry name" value="HYDROLASE"/>
    <property type="match status" value="1"/>
</dbReference>
<name>E1RD02_METP4</name>
<dbReference type="eggNOG" id="arCOG12321">
    <property type="taxonomic scope" value="Archaea"/>
</dbReference>
<evidence type="ECO:0000313" key="3">
    <source>
        <dbReference type="Proteomes" id="UP000006565"/>
    </source>
</evidence>
<dbReference type="Pfam" id="PF07143">
    <property type="entry name" value="CrtC"/>
    <property type="match status" value="1"/>
</dbReference>
<gene>
    <name evidence="2" type="ordered locus">Mpet_1136</name>
</gene>
<dbReference type="SUPFAM" id="SSF159245">
    <property type="entry name" value="AttH-like"/>
    <property type="match status" value="1"/>
</dbReference>
<dbReference type="STRING" id="679926.Mpet_1136"/>
<dbReference type="InterPro" id="IPR010791">
    <property type="entry name" value="AttH_dom"/>
</dbReference>
<dbReference type="AlphaFoldDB" id="E1RD02"/>
<dbReference type="KEGG" id="mpi:Mpet_1136"/>
<organism evidence="2 3">
    <name type="scientific">Methanolacinia petrolearia (strain DSM 11571 / OCM 486 / SEBR 4847)</name>
    <name type="common">Methanoplanus petrolearius</name>
    <dbReference type="NCBI Taxonomy" id="679926"/>
    <lineage>
        <taxon>Archaea</taxon>
        <taxon>Methanobacteriati</taxon>
        <taxon>Methanobacteriota</taxon>
        <taxon>Stenosarchaea group</taxon>
        <taxon>Methanomicrobia</taxon>
        <taxon>Methanomicrobiales</taxon>
        <taxon>Methanomicrobiaceae</taxon>
        <taxon>Methanolacinia</taxon>
    </lineage>
</organism>
<dbReference type="InterPro" id="IPR023374">
    <property type="entry name" value="AttH-like_dom_sf"/>
</dbReference>
<dbReference type="GeneID" id="9743601"/>
<evidence type="ECO:0000313" key="2">
    <source>
        <dbReference type="EMBL" id="ADN35902.1"/>
    </source>
</evidence>
<dbReference type="EMBL" id="CP002117">
    <property type="protein sequence ID" value="ADN35902.1"/>
    <property type="molecule type" value="Genomic_DNA"/>
</dbReference>
<dbReference type="Proteomes" id="UP000006565">
    <property type="component" value="Chromosome"/>
</dbReference>
<dbReference type="OrthoDB" id="69418at2157"/>
<dbReference type="Gene3D" id="2.40.370.10">
    <property type="entry name" value="AttH-like domain"/>
    <property type="match status" value="2"/>
</dbReference>
<dbReference type="RefSeq" id="WP_013329080.1">
    <property type="nucleotide sequence ID" value="NC_014507.1"/>
</dbReference>
<reference evidence="2 3" key="1">
    <citation type="journal article" date="2010" name="Stand. Genomic Sci.">
        <title>Complete genome sequence of Methanoplanus petrolearius type strain (SEBR 4847).</title>
        <authorList>
            <person name="Brambilla E."/>
            <person name="Djao O.D."/>
            <person name="Daligault H."/>
            <person name="Lapidus A."/>
            <person name="Lucas S."/>
            <person name="Hammon N."/>
            <person name="Nolan M."/>
            <person name="Tice H."/>
            <person name="Cheng J.F."/>
            <person name="Han C."/>
            <person name="Tapia R."/>
            <person name="Goodwin L."/>
            <person name="Pitluck S."/>
            <person name="Liolios K."/>
            <person name="Ivanova N."/>
            <person name="Mavromatis K."/>
            <person name="Mikhailova N."/>
            <person name="Pati A."/>
            <person name="Chen A."/>
            <person name="Palaniappan K."/>
            <person name="Land M."/>
            <person name="Hauser L."/>
            <person name="Chang Y.J."/>
            <person name="Jeffries C.D."/>
            <person name="Rohde M."/>
            <person name="Spring S."/>
            <person name="Sikorski J."/>
            <person name="Goker M."/>
            <person name="Woyke T."/>
            <person name="Bristow J."/>
            <person name="Eisen J.A."/>
            <person name="Markowitz V."/>
            <person name="Hugenholtz P."/>
            <person name="Kyrpides N.C."/>
            <person name="Klenk H.P."/>
        </authorList>
    </citation>
    <scope>NUCLEOTIDE SEQUENCE [LARGE SCALE GENOMIC DNA]</scope>
    <source>
        <strain evidence="3">DSM 11571 / OCM 486 / SEBR 4847</strain>
    </source>
</reference>
<accession>E1RD02</accession>